<evidence type="ECO:0000313" key="3">
    <source>
        <dbReference type="EMBL" id="PCH42085.1"/>
    </source>
</evidence>
<sequence length="302" mass="34097">MPHLRVEDSYYVAAALYWYDYSLTFGSEVRYIWRAKGKLSVVSCLFYIIRYSAMAHSLCVVLQSNQWTRKENTETEALVETQFALELAILACGAVFSGIRAYALSEKRRLLLILIWLLISLNPALYAYSFFRTKTKFYQDLSRSVESMVASRISAMLSEGLVLFICWLNLRWHRSPNAQIVYQNGAPSLARAVGLFLLNFACIIVCNLPAQRTQVRPASMLCAPWLESYYSCLSGQACSQDYTRSANLFSVWIALFVSILTARFILHLRESTDEADVTMSMSGILGGMPSVVLTSDHDTQAS</sequence>
<dbReference type="OrthoDB" id="3242409at2759"/>
<keyword evidence="1" id="KW-1133">Transmembrane helix</keyword>
<gene>
    <name evidence="3" type="ORF">WOLCODRAFT_25117</name>
</gene>
<dbReference type="Proteomes" id="UP000218811">
    <property type="component" value="Unassembled WGS sequence"/>
</dbReference>
<accession>A0A2H3JKM2</accession>
<dbReference type="Pfam" id="PF20151">
    <property type="entry name" value="DUF6533"/>
    <property type="match status" value="1"/>
</dbReference>
<evidence type="ECO:0000259" key="2">
    <source>
        <dbReference type="Pfam" id="PF20151"/>
    </source>
</evidence>
<keyword evidence="1" id="KW-0812">Transmembrane</keyword>
<keyword evidence="1" id="KW-0472">Membrane</keyword>
<name>A0A2H3JKM2_WOLCO</name>
<keyword evidence="4" id="KW-1185">Reference proteome</keyword>
<feature type="transmembrane region" description="Helical" evidence="1">
    <location>
        <begin position="149"/>
        <end position="168"/>
    </location>
</feature>
<feature type="transmembrane region" description="Helical" evidence="1">
    <location>
        <begin position="189"/>
        <end position="210"/>
    </location>
</feature>
<reference evidence="3 4" key="1">
    <citation type="journal article" date="2012" name="Science">
        <title>The Paleozoic origin of enzymatic lignin decomposition reconstructed from 31 fungal genomes.</title>
        <authorList>
            <person name="Floudas D."/>
            <person name="Binder M."/>
            <person name="Riley R."/>
            <person name="Barry K."/>
            <person name="Blanchette R.A."/>
            <person name="Henrissat B."/>
            <person name="Martinez A.T."/>
            <person name="Otillar R."/>
            <person name="Spatafora J.W."/>
            <person name="Yadav J.S."/>
            <person name="Aerts A."/>
            <person name="Benoit I."/>
            <person name="Boyd A."/>
            <person name="Carlson A."/>
            <person name="Copeland A."/>
            <person name="Coutinho P.M."/>
            <person name="de Vries R.P."/>
            <person name="Ferreira P."/>
            <person name="Findley K."/>
            <person name="Foster B."/>
            <person name="Gaskell J."/>
            <person name="Glotzer D."/>
            <person name="Gorecki P."/>
            <person name="Heitman J."/>
            <person name="Hesse C."/>
            <person name="Hori C."/>
            <person name="Igarashi K."/>
            <person name="Jurgens J.A."/>
            <person name="Kallen N."/>
            <person name="Kersten P."/>
            <person name="Kohler A."/>
            <person name="Kuees U."/>
            <person name="Kumar T.K.A."/>
            <person name="Kuo A."/>
            <person name="LaButti K."/>
            <person name="Larrondo L.F."/>
            <person name="Lindquist E."/>
            <person name="Ling A."/>
            <person name="Lombard V."/>
            <person name="Lucas S."/>
            <person name="Lundell T."/>
            <person name="Martin R."/>
            <person name="McLaughlin D.J."/>
            <person name="Morgenstern I."/>
            <person name="Morin E."/>
            <person name="Murat C."/>
            <person name="Nagy L.G."/>
            <person name="Nolan M."/>
            <person name="Ohm R.A."/>
            <person name="Patyshakuliyeva A."/>
            <person name="Rokas A."/>
            <person name="Ruiz-Duenas F.J."/>
            <person name="Sabat G."/>
            <person name="Salamov A."/>
            <person name="Samejima M."/>
            <person name="Schmutz J."/>
            <person name="Slot J.C."/>
            <person name="St John F."/>
            <person name="Stenlid J."/>
            <person name="Sun H."/>
            <person name="Sun S."/>
            <person name="Syed K."/>
            <person name="Tsang A."/>
            <person name="Wiebenga A."/>
            <person name="Young D."/>
            <person name="Pisabarro A."/>
            <person name="Eastwood D.C."/>
            <person name="Martin F."/>
            <person name="Cullen D."/>
            <person name="Grigoriev I.V."/>
            <person name="Hibbett D.S."/>
        </authorList>
    </citation>
    <scope>NUCLEOTIDE SEQUENCE [LARGE SCALE GENOMIC DNA]</scope>
    <source>
        <strain evidence="3 4">MD-104</strain>
    </source>
</reference>
<proteinExistence type="predicted"/>
<dbReference type="EMBL" id="KB468124">
    <property type="protein sequence ID" value="PCH42085.1"/>
    <property type="molecule type" value="Genomic_DNA"/>
</dbReference>
<organism evidence="3 4">
    <name type="scientific">Wolfiporia cocos (strain MD-104)</name>
    <name type="common">Brown rot fungus</name>
    <dbReference type="NCBI Taxonomy" id="742152"/>
    <lineage>
        <taxon>Eukaryota</taxon>
        <taxon>Fungi</taxon>
        <taxon>Dikarya</taxon>
        <taxon>Basidiomycota</taxon>
        <taxon>Agaricomycotina</taxon>
        <taxon>Agaricomycetes</taxon>
        <taxon>Polyporales</taxon>
        <taxon>Phaeolaceae</taxon>
        <taxon>Wolfiporia</taxon>
    </lineage>
</organism>
<feature type="transmembrane region" description="Helical" evidence="1">
    <location>
        <begin position="110"/>
        <end position="129"/>
    </location>
</feature>
<dbReference type="AlphaFoldDB" id="A0A2H3JKM2"/>
<dbReference type="InterPro" id="IPR045340">
    <property type="entry name" value="DUF6533"/>
</dbReference>
<feature type="transmembrane region" description="Helical" evidence="1">
    <location>
        <begin position="249"/>
        <end position="266"/>
    </location>
</feature>
<feature type="transmembrane region" description="Helical" evidence="1">
    <location>
        <begin position="83"/>
        <end position="103"/>
    </location>
</feature>
<evidence type="ECO:0000256" key="1">
    <source>
        <dbReference type="SAM" id="Phobius"/>
    </source>
</evidence>
<evidence type="ECO:0000313" key="4">
    <source>
        <dbReference type="Proteomes" id="UP000218811"/>
    </source>
</evidence>
<feature type="transmembrane region" description="Helical" evidence="1">
    <location>
        <begin position="39"/>
        <end position="63"/>
    </location>
</feature>
<feature type="domain" description="DUF6533" evidence="2">
    <location>
        <begin position="12"/>
        <end position="54"/>
    </location>
</feature>
<protein>
    <recommendedName>
        <fullName evidence="2">DUF6533 domain-containing protein</fullName>
    </recommendedName>
</protein>